<feature type="transmembrane region" description="Helical" evidence="7">
    <location>
        <begin position="279"/>
        <end position="297"/>
    </location>
</feature>
<dbReference type="GO" id="GO:0005886">
    <property type="term" value="C:plasma membrane"/>
    <property type="evidence" value="ECO:0007669"/>
    <property type="project" value="UniProtKB-SubCell"/>
</dbReference>
<feature type="domain" description="Threonine/serine exporter-like N-terminal" evidence="8">
    <location>
        <begin position="23"/>
        <end position="263"/>
    </location>
</feature>
<evidence type="ECO:0000256" key="6">
    <source>
        <dbReference type="ARBA" id="ARBA00034125"/>
    </source>
</evidence>
<evidence type="ECO:0000256" key="4">
    <source>
        <dbReference type="ARBA" id="ARBA00022989"/>
    </source>
</evidence>
<name>A0A9Y2AJR0_9FIRM</name>
<dbReference type="GO" id="GO:0022857">
    <property type="term" value="F:transmembrane transporter activity"/>
    <property type="evidence" value="ECO:0007669"/>
    <property type="project" value="InterPro"/>
</dbReference>
<feature type="transmembrane region" description="Helical" evidence="7">
    <location>
        <begin position="389"/>
        <end position="418"/>
    </location>
</feature>
<dbReference type="PANTHER" id="PTHR34390:SF2">
    <property type="entry name" value="SUCCINATE TRANSPORTER SUBUNIT YJJP-RELATED"/>
    <property type="match status" value="1"/>
</dbReference>
<sequence length="447" mass="49704">MIMMIDEQVLQEPYAEIERKMHLLLQTGQMLMESGADTNRIVRDMKRVAAYMGIPKRKIHLHITCTTIMLNISDGDHSYTQFRKCQHHSVNMTVISALIKLSWHALERNYTLDEYEAELMRIRKLRRNYSPLLSVLGAGLACGSFGKLFGCDWAAFFWTMICASSGFWVRSLCNKWGVNPYAGISIAAFVATFLAYLTQFISGSVTPWYPMIACTLFIIPGIPLINAVDDMLNNYIAAGTTRSINTLLIVASMTFGIILAIRIANVADFTTLNVVPDSIYLSHAIFAAIAAAGFSIIFNVPPRLLIMTVIGGIISVCLRNFFAFELGMSQVAGSFIGAVVVGLITMKSTHWLNTSAYVLSIPSVIPLIPGVLLYRLLFAIINIKELDTVALLVAIQNGVTAVLIIISVAVGITIPNLIAQRYLDKTKDEYIEELIEERRQNIERDLF</sequence>
<feature type="domain" description="Threonine/Serine exporter ThrE" evidence="9">
    <location>
        <begin position="284"/>
        <end position="418"/>
    </location>
</feature>
<dbReference type="RefSeq" id="WP_309320614.1">
    <property type="nucleotide sequence ID" value="NZ_CP120678.1"/>
</dbReference>
<dbReference type="PANTHER" id="PTHR34390">
    <property type="entry name" value="UPF0442 PROTEIN YJJB-RELATED"/>
    <property type="match status" value="1"/>
</dbReference>
<keyword evidence="11" id="KW-1185">Reference proteome</keyword>
<evidence type="ECO:0000256" key="1">
    <source>
        <dbReference type="ARBA" id="ARBA00004651"/>
    </source>
</evidence>
<dbReference type="GO" id="GO:0015744">
    <property type="term" value="P:succinate transport"/>
    <property type="evidence" value="ECO:0007669"/>
    <property type="project" value="TreeGrafter"/>
</dbReference>
<dbReference type="AlphaFoldDB" id="A0A9Y2AJR0"/>
<reference evidence="10" key="1">
    <citation type="submission" date="2023-03" db="EMBL/GenBank/DDBJ databases">
        <title>Selenobaculum gbiensis gen. nov. sp. nov., a new bacterium isolated from the gut microbiota of IBD patient.</title>
        <authorList>
            <person name="Yeo S."/>
            <person name="Park H."/>
            <person name="Huh C.S."/>
        </authorList>
    </citation>
    <scope>NUCLEOTIDE SEQUENCE</scope>
    <source>
        <strain evidence="10">ICN-92133</strain>
    </source>
</reference>
<feature type="transmembrane region" description="Helical" evidence="7">
    <location>
        <begin position="207"/>
        <end position="225"/>
    </location>
</feature>
<feature type="transmembrane region" description="Helical" evidence="7">
    <location>
        <begin position="129"/>
        <end position="149"/>
    </location>
</feature>
<feature type="transmembrane region" description="Helical" evidence="7">
    <location>
        <begin position="358"/>
        <end position="383"/>
    </location>
</feature>
<keyword evidence="2" id="KW-1003">Cell membrane</keyword>
<evidence type="ECO:0000313" key="11">
    <source>
        <dbReference type="Proteomes" id="UP001243623"/>
    </source>
</evidence>
<keyword evidence="4 7" id="KW-1133">Transmembrane helix</keyword>
<evidence type="ECO:0000313" key="10">
    <source>
        <dbReference type="EMBL" id="WIW71318.1"/>
    </source>
</evidence>
<protein>
    <submittedName>
        <fullName evidence="10">Threonine/serine exporter family protein</fullName>
    </submittedName>
</protein>
<comment type="similarity">
    <text evidence="6">Belongs to the ThrE exporter (TC 2.A.79) family.</text>
</comment>
<evidence type="ECO:0000259" key="9">
    <source>
        <dbReference type="Pfam" id="PF12821"/>
    </source>
</evidence>
<evidence type="ECO:0000256" key="3">
    <source>
        <dbReference type="ARBA" id="ARBA00022692"/>
    </source>
</evidence>
<comment type="subcellular location">
    <subcellularLocation>
        <location evidence="1">Cell membrane</location>
        <topology evidence="1">Multi-pass membrane protein</topology>
    </subcellularLocation>
</comment>
<dbReference type="KEGG" id="sgbi:P3F81_03120"/>
<feature type="transmembrane region" description="Helical" evidence="7">
    <location>
        <begin position="246"/>
        <end position="267"/>
    </location>
</feature>
<gene>
    <name evidence="10" type="ORF">P3F81_03120</name>
</gene>
<proteinExistence type="inferred from homology"/>
<dbReference type="InterPro" id="IPR050539">
    <property type="entry name" value="ThrE_Dicarb/AminoAcid_Exp"/>
</dbReference>
<organism evidence="10 11">
    <name type="scientific">Selenobaculum gibii</name>
    <dbReference type="NCBI Taxonomy" id="3054208"/>
    <lineage>
        <taxon>Bacteria</taxon>
        <taxon>Bacillati</taxon>
        <taxon>Bacillota</taxon>
        <taxon>Negativicutes</taxon>
        <taxon>Selenomonadales</taxon>
        <taxon>Selenomonadaceae</taxon>
        <taxon>Selenobaculum</taxon>
    </lineage>
</organism>
<evidence type="ECO:0000256" key="5">
    <source>
        <dbReference type="ARBA" id="ARBA00023136"/>
    </source>
</evidence>
<keyword evidence="3 7" id="KW-0812">Transmembrane</keyword>
<dbReference type="Pfam" id="PF06738">
    <property type="entry name" value="ThrE"/>
    <property type="match status" value="1"/>
</dbReference>
<dbReference type="Proteomes" id="UP001243623">
    <property type="component" value="Chromosome"/>
</dbReference>
<evidence type="ECO:0000256" key="7">
    <source>
        <dbReference type="SAM" id="Phobius"/>
    </source>
</evidence>
<feature type="transmembrane region" description="Helical" evidence="7">
    <location>
        <begin position="155"/>
        <end position="173"/>
    </location>
</feature>
<dbReference type="EMBL" id="CP120678">
    <property type="protein sequence ID" value="WIW71318.1"/>
    <property type="molecule type" value="Genomic_DNA"/>
</dbReference>
<evidence type="ECO:0000256" key="2">
    <source>
        <dbReference type="ARBA" id="ARBA00022475"/>
    </source>
</evidence>
<feature type="transmembrane region" description="Helical" evidence="7">
    <location>
        <begin position="328"/>
        <end position="346"/>
    </location>
</feature>
<accession>A0A9Y2AJR0</accession>
<feature type="transmembrane region" description="Helical" evidence="7">
    <location>
        <begin position="180"/>
        <end position="201"/>
    </location>
</feature>
<evidence type="ECO:0000259" key="8">
    <source>
        <dbReference type="Pfam" id="PF06738"/>
    </source>
</evidence>
<dbReference type="Pfam" id="PF12821">
    <property type="entry name" value="ThrE_2"/>
    <property type="match status" value="1"/>
</dbReference>
<keyword evidence="5 7" id="KW-0472">Membrane</keyword>
<dbReference type="InterPro" id="IPR024528">
    <property type="entry name" value="ThrE_2"/>
</dbReference>
<dbReference type="InterPro" id="IPR010619">
    <property type="entry name" value="ThrE-like_N"/>
</dbReference>